<organism evidence="5 6">
    <name type="scientific">Georgfuchsia toluolica</name>
    <dbReference type="NCBI Taxonomy" id="424218"/>
    <lineage>
        <taxon>Bacteria</taxon>
        <taxon>Pseudomonadati</taxon>
        <taxon>Pseudomonadota</taxon>
        <taxon>Betaproteobacteria</taxon>
        <taxon>Nitrosomonadales</taxon>
        <taxon>Sterolibacteriaceae</taxon>
        <taxon>Georgfuchsia</taxon>
    </lineage>
</organism>
<dbReference type="PANTHER" id="PTHR47199">
    <property type="entry name" value="PHOTOSYSTEM II STABILITY/ASSEMBLY FACTOR HCF136, CHLOROPLASTIC"/>
    <property type="match status" value="1"/>
</dbReference>
<dbReference type="SUPFAM" id="SSF110296">
    <property type="entry name" value="Oligoxyloglucan reducing end-specific cellobiohydrolase"/>
    <property type="match status" value="1"/>
</dbReference>
<feature type="domain" description="Photosynthesis system II assembly factor Ycf48/Hcf136-like" evidence="4">
    <location>
        <begin position="70"/>
        <end position="139"/>
    </location>
</feature>
<dbReference type="EMBL" id="CAJQUM010000001">
    <property type="protein sequence ID" value="CAG4884785.1"/>
    <property type="molecule type" value="Genomic_DNA"/>
</dbReference>
<evidence type="ECO:0000256" key="3">
    <source>
        <dbReference type="SAM" id="SignalP"/>
    </source>
</evidence>
<dbReference type="InterPro" id="IPR028203">
    <property type="entry name" value="PSII_CF48-like_dom"/>
</dbReference>
<sequence length="375" mass="40482">MRSIWTMSRSCKFVRRWCPVAGCLCLLLLALPVSAESKFHDPLDTPAEMRSNVTKRPLMALTKAGERIVAVGSRGLIIGSDDHGKTWTQAQVPVQSDLLAVHFPTANEGWAVGHEGVVLHSADGGKTWTKQLDGRMSGKSFKAFYGKSAASAEDSSAMQAHAVQLELNYKAGPALPFLDVWFEDAQKGYVVGSFGMIAATTDGGKSWEPWLHRIDNSLYLNLNVIRVIGSDVFIVGERGLIYRLDRGRERFDKIDTGFIGSFFGITGNSQALIAYGLEGAAYRSGNMGKSWEALGMPSNQTLAAGIPLSDGEGFVLVDAAGQFLLSDKSGKNFRVQRADKPMRMTGIVSVAPRTVLVTGLGGVRSETLRDIAAGH</sequence>
<evidence type="ECO:0000313" key="5">
    <source>
        <dbReference type="EMBL" id="CAG4884785.1"/>
    </source>
</evidence>
<proteinExistence type="predicted"/>
<protein>
    <recommendedName>
        <fullName evidence="4">Photosynthesis system II assembly factor Ycf48/Hcf136-like domain-containing protein</fullName>
    </recommendedName>
</protein>
<dbReference type="InterPro" id="IPR015943">
    <property type="entry name" value="WD40/YVTN_repeat-like_dom_sf"/>
</dbReference>
<evidence type="ECO:0000259" key="4">
    <source>
        <dbReference type="Pfam" id="PF14870"/>
    </source>
</evidence>
<gene>
    <name evidence="5" type="ORF">GTOL_12668</name>
</gene>
<reference evidence="5" key="1">
    <citation type="submission" date="2021-04" db="EMBL/GenBank/DDBJ databases">
        <authorList>
            <person name="Hornung B."/>
        </authorList>
    </citation>
    <scope>NUCLEOTIDE SEQUENCE</scope>
    <source>
        <strain evidence="5">G5G6</strain>
    </source>
</reference>
<evidence type="ECO:0000256" key="1">
    <source>
        <dbReference type="ARBA" id="ARBA00022531"/>
    </source>
</evidence>
<dbReference type="PANTHER" id="PTHR47199:SF2">
    <property type="entry name" value="PHOTOSYSTEM II STABILITY_ASSEMBLY FACTOR HCF136, CHLOROPLASTIC"/>
    <property type="match status" value="1"/>
</dbReference>
<keyword evidence="1" id="KW-0602">Photosynthesis</keyword>
<keyword evidence="6" id="KW-1185">Reference proteome</keyword>
<dbReference type="Proteomes" id="UP000742786">
    <property type="component" value="Unassembled WGS sequence"/>
</dbReference>
<feature type="chain" id="PRO_5037668612" description="Photosynthesis system II assembly factor Ycf48/Hcf136-like domain-containing protein" evidence="3">
    <location>
        <begin position="36"/>
        <end position="375"/>
    </location>
</feature>
<feature type="signal peptide" evidence="3">
    <location>
        <begin position="1"/>
        <end position="35"/>
    </location>
</feature>
<evidence type="ECO:0000256" key="2">
    <source>
        <dbReference type="ARBA" id="ARBA00023276"/>
    </source>
</evidence>
<feature type="domain" description="Photosynthesis system II assembly factor Ycf48/Hcf136-like" evidence="4">
    <location>
        <begin position="176"/>
        <end position="331"/>
    </location>
</feature>
<dbReference type="Gene3D" id="2.130.10.10">
    <property type="entry name" value="YVTN repeat-like/Quinoprotein amine dehydrogenase"/>
    <property type="match status" value="2"/>
</dbReference>
<dbReference type="GO" id="GO:0015979">
    <property type="term" value="P:photosynthesis"/>
    <property type="evidence" value="ECO:0007669"/>
    <property type="project" value="UniProtKB-KW"/>
</dbReference>
<accession>A0A916NA24</accession>
<keyword evidence="3" id="KW-0732">Signal</keyword>
<name>A0A916NA24_9PROT</name>
<dbReference type="Pfam" id="PF14870">
    <property type="entry name" value="PSII_BNR"/>
    <property type="match status" value="2"/>
</dbReference>
<comment type="caution">
    <text evidence="5">The sequence shown here is derived from an EMBL/GenBank/DDBJ whole genome shotgun (WGS) entry which is preliminary data.</text>
</comment>
<dbReference type="GO" id="GO:0009523">
    <property type="term" value="C:photosystem II"/>
    <property type="evidence" value="ECO:0007669"/>
    <property type="project" value="UniProtKB-KW"/>
</dbReference>
<keyword evidence="2" id="KW-0604">Photosystem II</keyword>
<evidence type="ECO:0000313" key="6">
    <source>
        <dbReference type="Proteomes" id="UP000742786"/>
    </source>
</evidence>
<dbReference type="AlphaFoldDB" id="A0A916NA24"/>